<dbReference type="PROSITE" id="PS00893">
    <property type="entry name" value="NUDIX_BOX"/>
    <property type="match status" value="1"/>
</dbReference>
<dbReference type="InterPro" id="IPR000086">
    <property type="entry name" value="NUDIX_hydrolase_dom"/>
</dbReference>
<dbReference type="SUPFAM" id="SSF55811">
    <property type="entry name" value="Nudix"/>
    <property type="match status" value="1"/>
</dbReference>
<dbReference type="CDD" id="cd04677">
    <property type="entry name" value="NUDIX_Hydrolase"/>
    <property type="match status" value="1"/>
</dbReference>
<accession>A0ABZ2Y2M0</accession>
<dbReference type="Proteomes" id="UP001486565">
    <property type="component" value="Chromosome"/>
</dbReference>
<evidence type="ECO:0000256" key="1">
    <source>
        <dbReference type="ARBA" id="ARBA00001946"/>
    </source>
</evidence>
<gene>
    <name evidence="5" type="ORF">QBE51_12505</name>
</gene>
<dbReference type="PANTHER" id="PTHR43046:SF2">
    <property type="entry name" value="8-OXO-DGTP DIPHOSPHATASE-RELATED"/>
    <property type="match status" value="1"/>
</dbReference>
<evidence type="ECO:0000256" key="3">
    <source>
        <dbReference type="RuleBase" id="RU003476"/>
    </source>
</evidence>
<proteinExistence type="inferred from homology"/>
<organism evidence="5 6">
    <name type="scientific">Defluviitalea saccharophila</name>
    <dbReference type="NCBI Taxonomy" id="879970"/>
    <lineage>
        <taxon>Bacteria</taxon>
        <taxon>Bacillati</taxon>
        <taxon>Bacillota</taxon>
        <taxon>Clostridia</taxon>
        <taxon>Lachnospirales</taxon>
        <taxon>Defluviitaleaceae</taxon>
        <taxon>Defluviitalea</taxon>
    </lineage>
</organism>
<sequence length="156" mass="17789">MTEYIKTLRKMVGHTPILQCGASVIVENEQGEILLQLRKDNHCWGYAGGSVELDEEVEEAAKRELYEETGLIANELELFGIFSGKDMHYIYPNGDEVSNIDIVYVCKSYSGDLKIQQDEVINLKFFPLSDVPENISPPNIKALKEYIRKRTVKTIF</sequence>
<feature type="domain" description="Nudix hydrolase" evidence="4">
    <location>
        <begin position="17"/>
        <end position="148"/>
    </location>
</feature>
<dbReference type="EMBL" id="CP121687">
    <property type="protein sequence ID" value="WZL69591.1"/>
    <property type="molecule type" value="Genomic_DNA"/>
</dbReference>
<name>A0ABZ2Y2M0_9FIRM</name>
<dbReference type="PANTHER" id="PTHR43046">
    <property type="entry name" value="GDP-MANNOSE MANNOSYL HYDROLASE"/>
    <property type="match status" value="1"/>
</dbReference>
<evidence type="ECO:0000313" key="5">
    <source>
        <dbReference type="EMBL" id="WZL69591.1"/>
    </source>
</evidence>
<comment type="similarity">
    <text evidence="3">Belongs to the Nudix hydrolase family.</text>
</comment>
<dbReference type="RefSeq" id="WP_341876576.1">
    <property type="nucleotide sequence ID" value="NZ_CP121687.1"/>
</dbReference>
<evidence type="ECO:0000256" key="2">
    <source>
        <dbReference type="ARBA" id="ARBA00022801"/>
    </source>
</evidence>
<dbReference type="InterPro" id="IPR015797">
    <property type="entry name" value="NUDIX_hydrolase-like_dom_sf"/>
</dbReference>
<keyword evidence="6" id="KW-1185">Reference proteome</keyword>
<dbReference type="InterPro" id="IPR020084">
    <property type="entry name" value="NUDIX_hydrolase_CS"/>
</dbReference>
<evidence type="ECO:0000259" key="4">
    <source>
        <dbReference type="PROSITE" id="PS51462"/>
    </source>
</evidence>
<keyword evidence="2 3" id="KW-0378">Hydrolase</keyword>
<dbReference type="Gene3D" id="3.90.79.10">
    <property type="entry name" value="Nucleoside Triphosphate Pyrophosphohydrolase"/>
    <property type="match status" value="1"/>
</dbReference>
<reference evidence="5 6" key="1">
    <citation type="submission" date="2023-03" db="EMBL/GenBank/DDBJ databases">
        <title>Novel Species.</title>
        <authorList>
            <person name="Ma S."/>
        </authorList>
    </citation>
    <scope>NUCLEOTIDE SEQUENCE [LARGE SCALE GENOMIC DNA]</scope>
    <source>
        <strain evidence="5 6">LIND6LT2</strain>
    </source>
</reference>
<evidence type="ECO:0000313" key="6">
    <source>
        <dbReference type="Proteomes" id="UP001486565"/>
    </source>
</evidence>
<protein>
    <submittedName>
        <fullName evidence="5">NUDIX hydrolase</fullName>
    </submittedName>
</protein>
<dbReference type="PRINTS" id="PR00502">
    <property type="entry name" value="NUDIXFAMILY"/>
</dbReference>
<dbReference type="PROSITE" id="PS51462">
    <property type="entry name" value="NUDIX"/>
    <property type="match status" value="1"/>
</dbReference>
<comment type="cofactor">
    <cofactor evidence="1">
        <name>Mg(2+)</name>
        <dbReference type="ChEBI" id="CHEBI:18420"/>
    </cofactor>
</comment>
<dbReference type="InterPro" id="IPR020476">
    <property type="entry name" value="Nudix_hydrolase"/>
</dbReference>
<dbReference type="GO" id="GO:0016787">
    <property type="term" value="F:hydrolase activity"/>
    <property type="evidence" value="ECO:0007669"/>
    <property type="project" value="UniProtKB-KW"/>
</dbReference>
<dbReference type="Pfam" id="PF00293">
    <property type="entry name" value="NUDIX"/>
    <property type="match status" value="1"/>
</dbReference>